<evidence type="ECO:0000313" key="3">
    <source>
        <dbReference type="Proteomes" id="UP001055091"/>
    </source>
</evidence>
<protein>
    <submittedName>
        <fullName evidence="2">UDP-glucose 4-epimerase</fullName>
    </submittedName>
</protein>
<accession>A0A413LCB7</accession>
<dbReference type="AlphaFoldDB" id="A0A413LCB7"/>
<dbReference type="PANTHER" id="PTHR43000">
    <property type="entry name" value="DTDP-D-GLUCOSE 4,6-DEHYDRATASE-RELATED"/>
    <property type="match status" value="1"/>
</dbReference>
<dbReference type="SUPFAM" id="SSF51735">
    <property type="entry name" value="NAD(P)-binding Rossmann-fold domains"/>
    <property type="match status" value="1"/>
</dbReference>
<dbReference type="Pfam" id="PF01370">
    <property type="entry name" value="Epimerase"/>
    <property type="match status" value="1"/>
</dbReference>
<reference evidence="2" key="1">
    <citation type="submission" date="2022-01" db="EMBL/GenBank/DDBJ databases">
        <title>Novel bile acid biosynthetic pathways are enriched in the microbiome of centenarians.</title>
        <authorList>
            <person name="Sato Y."/>
            <person name="Atarashi K."/>
            <person name="Plichta R.D."/>
            <person name="Arai Y."/>
            <person name="Sasajima S."/>
            <person name="Kearney M.S."/>
            <person name="Suda W."/>
            <person name="Takeshita K."/>
            <person name="Sasaki T."/>
            <person name="Okamoto S."/>
            <person name="Skelly N.A."/>
            <person name="Okamura Y."/>
            <person name="Vlamakis H."/>
            <person name="Li Y."/>
            <person name="Tanoue T."/>
            <person name="Takei H."/>
            <person name="Nittono H."/>
            <person name="Narushima S."/>
            <person name="Irie J."/>
            <person name="Itoh H."/>
            <person name="Moriya K."/>
            <person name="Sugiura Y."/>
            <person name="Suematsu M."/>
            <person name="Moritoki N."/>
            <person name="Shibata S."/>
            <person name="Littman R.D."/>
            <person name="Fischbach A.M."/>
            <person name="Uwamino Y."/>
            <person name="Inoue T."/>
            <person name="Honda A."/>
            <person name="Hattori M."/>
            <person name="Murai T."/>
            <person name="Xavier J.R."/>
            <person name="Hirose N."/>
            <person name="Honda K."/>
        </authorList>
    </citation>
    <scope>NUCLEOTIDE SEQUENCE</scope>
    <source>
        <strain evidence="2">CE91-St55</strain>
    </source>
</reference>
<dbReference type="InterPro" id="IPR036291">
    <property type="entry name" value="NAD(P)-bd_dom_sf"/>
</dbReference>
<evidence type="ECO:0000256" key="1">
    <source>
        <dbReference type="ARBA" id="ARBA00007637"/>
    </source>
</evidence>
<dbReference type="GeneID" id="93150632"/>
<evidence type="ECO:0000313" key="2">
    <source>
        <dbReference type="EMBL" id="GKH04356.1"/>
    </source>
</evidence>
<sequence length="301" mass="33824">MATLLIGGNGLVGTALVRYLTEQGEAVISFSAHSPSEEVNGCTYIQGDVTEYGTINMILRNYKIDRILHNAAVSHPKLFRDNPYKIYRTNVLGTMTSLEAARNYGIERYLYMSSGAVYGNVSMDVVTEEVPMHSENPYGATKVACEELVRNYGLDSASLRIGFVYGPGRKYECPVNMILRDCILKSEVMWERGMDQKLDYIYLDDCVKAIATIAMADKLPHTEYNVGGGEIVSYSRIVDKVRELYPKVPVSIGRGDLGYDNLGALSVERAYRDFGWKPEVSIEEGIEKYDRWLRKTMNHCS</sequence>
<name>A0A413LCB7_9FIRM</name>
<dbReference type="EMBL" id="BQNJ01000002">
    <property type="protein sequence ID" value="GKH04356.1"/>
    <property type="molecule type" value="Genomic_DNA"/>
</dbReference>
<comment type="caution">
    <text evidence="2">The sequence shown here is derived from an EMBL/GenBank/DDBJ whole genome shotgun (WGS) entry which is preliminary data.</text>
</comment>
<proteinExistence type="inferred from homology"/>
<comment type="similarity">
    <text evidence="1">Belongs to the NAD(P)-dependent epimerase/dehydratase family.</text>
</comment>
<dbReference type="Proteomes" id="UP001055091">
    <property type="component" value="Unassembled WGS sequence"/>
</dbReference>
<dbReference type="InterPro" id="IPR001509">
    <property type="entry name" value="Epimerase_deHydtase"/>
</dbReference>
<dbReference type="Gene3D" id="3.40.50.720">
    <property type="entry name" value="NAD(P)-binding Rossmann-like Domain"/>
    <property type="match status" value="1"/>
</dbReference>
<gene>
    <name evidence="2" type="ORF">CE91St55_63370</name>
</gene>
<dbReference type="RefSeq" id="WP_118042884.1">
    <property type="nucleotide sequence ID" value="NZ_BQNJ01000002.1"/>
</dbReference>
<organism evidence="2 3">
    <name type="scientific">Hungatella hathewayi</name>
    <dbReference type="NCBI Taxonomy" id="154046"/>
    <lineage>
        <taxon>Bacteria</taxon>
        <taxon>Bacillati</taxon>
        <taxon>Bacillota</taxon>
        <taxon>Clostridia</taxon>
        <taxon>Lachnospirales</taxon>
        <taxon>Lachnospiraceae</taxon>
        <taxon>Hungatella</taxon>
    </lineage>
</organism>